<comment type="caution">
    <text evidence="13">The sequence shown here is derived from an EMBL/GenBank/DDBJ whole genome shotgun (WGS) entry which is preliminary data.</text>
</comment>
<evidence type="ECO:0000256" key="4">
    <source>
        <dbReference type="ARBA" id="ARBA00022475"/>
    </source>
</evidence>
<evidence type="ECO:0000256" key="1">
    <source>
        <dbReference type="ARBA" id="ARBA00004249"/>
    </source>
</evidence>
<comment type="subcellular location">
    <subcellularLocation>
        <location evidence="1">Cell inner membrane</location>
        <topology evidence="1">Single-pass type II membrane protein</topology>
    </subcellularLocation>
    <subcellularLocation>
        <location evidence="10">Cell membrane</location>
        <topology evidence="10">Single-pass type II membrane protein</topology>
    </subcellularLocation>
</comment>
<keyword evidence="6 10" id="KW-0812">Transmembrane</keyword>
<dbReference type="AlphaFoldDB" id="A0A6P1ZGZ4"/>
<evidence type="ECO:0000256" key="8">
    <source>
        <dbReference type="ARBA" id="ARBA00022989"/>
    </source>
</evidence>
<dbReference type="GO" id="GO:0022857">
    <property type="term" value="F:transmembrane transporter activity"/>
    <property type="evidence" value="ECO:0007669"/>
    <property type="project" value="InterPro"/>
</dbReference>
<protein>
    <submittedName>
        <fullName evidence="13">Protein TolR</fullName>
    </submittedName>
</protein>
<dbReference type="Gene3D" id="3.30.420.270">
    <property type="match status" value="1"/>
</dbReference>
<name>A0A6P1ZGZ4_9BACT</name>
<evidence type="ECO:0000256" key="7">
    <source>
        <dbReference type="ARBA" id="ARBA00022927"/>
    </source>
</evidence>
<proteinExistence type="inferred from homology"/>
<dbReference type="GO" id="GO:0015031">
    <property type="term" value="P:protein transport"/>
    <property type="evidence" value="ECO:0007669"/>
    <property type="project" value="UniProtKB-KW"/>
</dbReference>
<evidence type="ECO:0000256" key="11">
    <source>
        <dbReference type="SAM" id="MobiDB-lite"/>
    </source>
</evidence>
<dbReference type="Pfam" id="PF02472">
    <property type="entry name" value="ExbD"/>
    <property type="match status" value="1"/>
</dbReference>
<dbReference type="InterPro" id="IPR003400">
    <property type="entry name" value="ExbD"/>
</dbReference>
<dbReference type="GO" id="GO:0005886">
    <property type="term" value="C:plasma membrane"/>
    <property type="evidence" value="ECO:0007669"/>
    <property type="project" value="UniProtKB-SubCell"/>
</dbReference>
<keyword evidence="4" id="KW-1003">Cell membrane</keyword>
<accession>A0A6P1ZGZ4</accession>
<dbReference type="EMBL" id="QMIF01000005">
    <property type="protein sequence ID" value="TVM34118.1"/>
    <property type="molecule type" value="Genomic_DNA"/>
</dbReference>
<dbReference type="PANTHER" id="PTHR30558:SF12">
    <property type="entry name" value="BIOPOLYMER TRANSPORT PROTEIN EXBD"/>
    <property type="match status" value="1"/>
</dbReference>
<feature type="region of interest" description="Disordered" evidence="11">
    <location>
        <begin position="135"/>
        <end position="165"/>
    </location>
</feature>
<evidence type="ECO:0000256" key="6">
    <source>
        <dbReference type="ARBA" id="ARBA00022692"/>
    </source>
</evidence>
<evidence type="ECO:0000256" key="10">
    <source>
        <dbReference type="RuleBase" id="RU003879"/>
    </source>
</evidence>
<comment type="similarity">
    <text evidence="2 10">Belongs to the ExbD/TolR family.</text>
</comment>
<evidence type="ECO:0000313" key="13">
    <source>
        <dbReference type="EMBL" id="TVM34118.1"/>
    </source>
</evidence>
<keyword evidence="9 12" id="KW-0472">Membrane</keyword>
<gene>
    <name evidence="13" type="ORF">DQK91_09450</name>
</gene>
<keyword evidence="3 10" id="KW-0813">Transport</keyword>
<evidence type="ECO:0000256" key="5">
    <source>
        <dbReference type="ARBA" id="ARBA00022519"/>
    </source>
</evidence>
<organism evidence="13 14">
    <name type="scientific">Oceanidesulfovibrio marinus</name>
    <dbReference type="NCBI Taxonomy" id="370038"/>
    <lineage>
        <taxon>Bacteria</taxon>
        <taxon>Pseudomonadati</taxon>
        <taxon>Thermodesulfobacteriota</taxon>
        <taxon>Desulfovibrionia</taxon>
        <taxon>Desulfovibrionales</taxon>
        <taxon>Desulfovibrionaceae</taxon>
        <taxon>Oceanidesulfovibrio</taxon>
    </lineage>
</organism>
<dbReference type="PANTHER" id="PTHR30558">
    <property type="entry name" value="EXBD MEMBRANE COMPONENT OF PMF-DRIVEN MACROMOLECULE IMPORT SYSTEM"/>
    <property type="match status" value="1"/>
</dbReference>
<evidence type="ECO:0000313" key="14">
    <source>
        <dbReference type="Proteomes" id="UP000434052"/>
    </source>
</evidence>
<reference evidence="13 14" key="1">
    <citation type="submission" date="2018-06" db="EMBL/GenBank/DDBJ databases">
        <title>Complete genome of Desulfovibrio marinus P48SEP.</title>
        <authorList>
            <person name="Crispim J.S."/>
            <person name="Vidigal P.M.P."/>
            <person name="Silva L.C.F."/>
            <person name="Araujo L.C."/>
            <person name="Laguardia C.N."/>
            <person name="Dias R.S."/>
            <person name="Sousa M.P."/>
            <person name="Paula S.O."/>
            <person name="Silva C."/>
        </authorList>
    </citation>
    <scope>NUCLEOTIDE SEQUENCE [LARGE SCALE GENOMIC DNA]</scope>
    <source>
        <strain evidence="13 14">P48SEP</strain>
    </source>
</reference>
<dbReference type="RefSeq" id="WP_144305115.1">
    <property type="nucleotide sequence ID" value="NZ_QMIF01000005.1"/>
</dbReference>
<evidence type="ECO:0000256" key="12">
    <source>
        <dbReference type="SAM" id="Phobius"/>
    </source>
</evidence>
<evidence type="ECO:0000256" key="9">
    <source>
        <dbReference type="ARBA" id="ARBA00023136"/>
    </source>
</evidence>
<dbReference type="OrthoDB" id="9798629at2"/>
<feature type="transmembrane region" description="Helical" evidence="12">
    <location>
        <begin position="20"/>
        <end position="38"/>
    </location>
</feature>
<feature type="compositionally biased region" description="Low complexity" evidence="11">
    <location>
        <begin position="136"/>
        <end position="165"/>
    </location>
</feature>
<keyword evidence="8 12" id="KW-1133">Transmembrane helix</keyword>
<sequence>MAIQTRSAGGMLSDINVTPFVDVMLVLLIIFMVTAPMLTQGLDVQLPQTRTVEVLPTDSDHLVLNIARDGAMTLDQYPVTLKNLKAQVEVNVIAQKKQLFLKADKDVPYGVVVGAMGEIKAAGLEKLGVVAEPDLGAPDAAPAGANAPAGQAAPAQPQSQNASGS</sequence>
<evidence type="ECO:0000256" key="3">
    <source>
        <dbReference type="ARBA" id="ARBA00022448"/>
    </source>
</evidence>
<evidence type="ECO:0000256" key="2">
    <source>
        <dbReference type="ARBA" id="ARBA00005811"/>
    </source>
</evidence>
<dbReference type="Proteomes" id="UP000434052">
    <property type="component" value="Unassembled WGS sequence"/>
</dbReference>
<keyword evidence="7 10" id="KW-0653">Protein transport</keyword>
<keyword evidence="5" id="KW-0997">Cell inner membrane</keyword>